<evidence type="ECO:0000256" key="1">
    <source>
        <dbReference type="SAM" id="MobiDB-lite"/>
    </source>
</evidence>
<feature type="region of interest" description="Disordered" evidence="1">
    <location>
        <begin position="133"/>
        <end position="157"/>
    </location>
</feature>
<keyword evidence="3" id="KW-1185">Reference proteome</keyword>
<sequence>MTADDRHEHAHRMQQLRDLGMTWEQIAGAWQMDHPGDGPRVAFRRVHTWTQSEVADAWNVLASGEPTVARPQIWRFEKWPDDGGRRPSIYALSMLARLYQTTGRRLLTPDEYARYSATAREQIDAIDHRALDEYQPLRNPPGRPETTGSQRPGTSAATRNTIAAATTLEEILDTQDELMRRRDLFALTGGLAATALIPELPLAPSSPSFTPDLYDTCVQLTATHRRLDNLLGPYAVVGQVMDHHQRLTAWLRQAASEAERQRIAALAIDSGGLASWLCLDLDHHEQALWLARQSLTIAAENNHDVSRQAYLVGRMSRILAESENYGDALQLADGAVRLAGTHASPTVRSWLVVIRAYIHAGLGDERSCRVDLETATTLLDHASGAGAPDDYIAFHSRAHLHKMAGLSLLRLGTRATTAISDGRLAIDMAHAMWSDRAVRASAEVLTARASARLAQGEIPEAARLTGQAYAIAKTTRSPRNLRHVQDLRIQFRPYRDIEAVRELADQFGL</sequence>
<accession>A0ABT9QUG1</accession>
<organism evidence="2 3">
    <name type="scientific">Streptosporangium lutulentum</name>
    <dbReference type="NCBI Taxonomy" id="1461250"/>
    <lineage>
        <taxon>Bacteria</taxon>
        <taxon>Bacillati</taxon>
        <taxon>Actinomycetota</taxon>
        <taxon>Actinomycetes</taxon>
        <taxon>Streptosporangiales</taxon>
        <taxon>Streptosporangiaceae</taxon>
        <taxon>Streptosporangium</taxon>
    </lineage>
</organism>
<reference evidence="2 3" key="1">
    <citation type="submission" date="2023-07" db="EMBL/GenBank/DDBJ databases">
        <title>Sequencing the genomes of 1000 actinobacteria strains.</title>
        <authorList>
            <person name="Klenk H.-P."/>
        </authorList>
    </citation>
    <scope>NUCLEOTIDE SEQUENCE [LARGE SCALE GENOMIC DNA]</scope>
    <source>
        <strain evidence="2 3">DSM 46740</strain>
    </source>
</reference>
<proteinExistence type="predicted"/>
<dbReference type="RefSeq" id="WP_307569361.1">
    <property type="nucleotide sequence ID" value="NZ_JAUSQU010000003.1"/>
</dbReference>
<evidence type="ECO:0008006" key="4">
    <source>
        <dbReference type="Google" id="ProtNLM"/>
    </source>
</evidence>
<dbReference type="InterPro" id="IPR011990">
    <property type="entry name" value="TPR-like_helical_dom_sf"/>
</dbReference>
<comment type="caution">
    <text evidence="2">The sequence shown here is derived from an EMBL/GenBank/DDBJ whole genome shotgun (WGS) entry which is preliminary data.</text>
</comment>
<dbReference type="EMBL" id="JAUSQU010000003">
    <property type="protein sequence ID" value="MDP9850378.1"/>
    <property type="molecule type" value="Genomic_DNA"/>
</dbReference>
<evidence type="ECO:0000313" key="3">
    <source>
        <dbReference type="Proteomes" id="UP001225356"/>
    </source>
</evidence>
<protein>
    <recommendedName>
        <fullName evidence="4">Transcriptional regulator</fullName>
    </recommendedName>
</protein>
<evidence type="ECO:0000313" key="2">
    <source>
        <dbReference type="EMBL" id="MDP9850378.1"/>
    </source>
</evidence>
<gene>
    <name evidence="2" type="ORF">J2853_009674</name>
</gene>
<dbReference type="Proteomes" id="UP001225356">
    <property type="component" value="Unassembled WGS sequence"/>
</dbReference>
<dbReference type="SUPFAM" id="SSF48452">
    <property type="entry name" value="TPR-like"/>
    <property type="match status" value="1"/>
</dbReference>
<name>A0ABT9QUG1_9ACTN</name>
<dbReference type="Gene3D" id="1.25.40.10">
    <property type="entry name" value="Tetratricopeptide repeat domain"/>
    <property type="match status" value="1"/>
</dbReference>